<evidence type="ECO:0000313" key="3">
    <source>
        <dbReference type="EMBL" id="GBO07773.1"/>
    </source>
</evidence>
<evidence type="ECO:0000256" key="2">
    <source>
        <dbReference type="ARBA" id="ARBA00022801"/>
    </source>
</evidence>
<evidence type="ECO:0000256" key="1">
    <source>
        <dbReference type="ARBA" id="ARBA00008645"/>
    </source>
</evidence>
<evidence type="ECO:0000313" key="4">
    <source>
        <dbReference type="Proteomes" id="UP000499080"/>
    </source>
</evidence>
<dbReference type="PANTHER" id="PTHR46118">
    <property type="entry name" value="PROTEIN ABHD11"/>
    <property type="match status" value="1"/>
</dbReference>
<dbReference type="InterPro" id="IPR029058">
    <property type="entry name" value="AB_hydrolase_fold"/>
</dbReference>
<dbReference type="GO" id="GO:0016787">
    <property type="term" value="F:hydrolase activity"/>
    <property type="evidence" value="ECO:0007669"/>
    <property type="project" value="UniProtKB-KW"/>
</dbReference>
<organism evidence="3 4">
    <name type="scientific">Araneus ventricosus</name>
    <name type="common">Orbweaver spider</name>
    <name type="synonym">Epeira ventricosa</name>
    <dbReference type="NCBI Taxonomy" id="182803"/>
    <lineage>
        <taxon>Eukaryota</taxon>
        <taxon>Metazoa</taxon>
        <taxon>Ecdysozoa</taxon>
        <taxon>Arthropoda</taxon>
        <taxon>Chelicerata</taxon>
        <taxon>Arachnida</taxon>
        <taxon>Araneae</taxon>
        <taxon>Araneomorphae</taxon>
        <taxon>Entelegynae</taxon>
        <taxon>Araneoidea</taxon>
        <taxon>Araneidae</taxon>
        <taxon>Araneus</taxon>
    </lineage>
</organism>
<sequence>PEKVEKIIVEDIRPNGITPEALKGAQYYARVLKEIEKIIPQGVTEKEAKKEVFSLMKDHLAKVNLTFQVDDFSLIPVKCSSGKCRLSTNPVLLDAVLRNINELLNESSGRFDGQALFIYGTESSGKVGEDESNIKKLFPNAKLVAVEGADHTVHTSKKFTREVIKFINSK</sequence>
<name>A0A4Y2U5J0_ARAVE</name>
<dbReference type="Proteomes" id="UP000499080">
    <property type="component" value="Unassembled WGS sequence"/>
</dbReference>
<keyword evidence="2" id="KW-0378">Hydrolase</keyword>
<comment type="caution">
    <text evidence="3">The sequence shown here is derived from an EMBL/GenBank/DDBJ whole genome shotgun (WGS) entry which is preliminary data.</text>
</comment>
<feature type="non-terminal residue" evidence="3">
    <location>
        <position position="1"/>
    </location>
</feature>
<dbReference type="PANTHER" id="PTHR46118:SF4">
    <property type="entry name" value="PROTEIN ABHD11"/>
    <property type="match status" value="1"/>
</dbReference>
<accession>A0A4Y2U5J0</accession>
<protein>
    <submittedName>
        <fullName evidence="3">Uncharacterized protein</fullName>
    </submittedName>
</protein>
<keyword evidence="4" id="KW-1185">Reference proteome</keyword>
<proteinExistence type="inferred from homology"/>
<dbReference type="AlphaFoldDB" id="A0A4Y2U5J0"/>
<gene>
    <name evidence="3" type="ORF">AVEN_228566_1</name>
</gene>
<dbReference type="Gene3D" id="3.40.50.1820">
    <property type="entry name" value="alpha/beta hydrolase"/>
    <property type="match status" value="1"/>
</dbReference>
<reference evidence="3 4" key="1">
    <citation type="journal article" date="2019" name="Sci. Rep.">
        <title>Orb-weaving spider Araneus ventricosus genome elucidates the spidroin gene catalogue.</title>
        <authorList>
            <person name="Kono N."/>
            <person name="Nakamura H."/>
            <person name="Ohtoshi R."/>
            <person name="Moran D.A.P."/>
            <person name="Shinohara A."/>
            <person name="Yoshida Y."/>
            <person name="Fujiwara M."/>
            <person name="Mori M."/>
            <person name="Tomita M."/>
            <person name="Arakawa K."/>
        </authorList>
    </citation>
    <scope>NUCLEOTIDE SEQUENCE [LARGE SCALE GENOMIC DNA]</scope>
</reference>
<dbReference type="EMBL" id="BGPR01033713">
    <property type="protein sequence ID" value="GBO07773.1"/>
    <property type="molecule type" value="Genomic_DNA"/>
</dbReference>
<dbReference type="OrthoDB" id="6424307at2759"/>
<comment type="similarity">
    <text evidence="1">Belongs to the AB hydrolase superfamily.</text>
</comment>